<gene>
    <name evidence="5" type="ORF">SSCH_1160025</name>
</gene>
<dbReference type="CDD" id="cd02150">
    <property type="entry name" value="nitroreductase"/>
    <property type="match status" value="1"/>
</dbReference>
<feature type="domain" description="Nitroreductase" evidence="4">
    <location>
        <begin position="91"/>
        <end position="148"/>
    </location>
</feature>
<dbReference type="PANTHER" id="PTHR23026:SF90">
    <property type="entry name" value="IODOTYROSINE DEIODINASE 1"/>
    <property type="match status" value="1"/>
</dbReference>
<keyword evidence="2" id="KW-0288">FMN</keyword>
<feature type="domain" description="Nitroreductase" evidence="4">
    <location>
        <begin position="8"/>
        <end position="59"/>
    </location>
</feature>
<reference evidence="6" key="1">
    <citation type="submission" date="2015-01" db="EMBL/GenBank/DDBJ databases">
        <authorList>
            <person name="Manzoor Shahid"/>
            <person name="Zubair Saima"/>
        </authorList>
    </citation>
    <scope>NUCLEOTIDE SEQUENCE [LARGE SCALE GENOMIC DNA]</scope>
    <source>
        <strain evidence="6">Sp3</strain>
    </source>
</reference>
<evidence type="ECO:0000256" key="3">
    <source>
        <dbReference type="ARBA" id="ARBA00023002"/>
    </source>
</evidence>
<dbReference type="SUPFAM" id="SSF55469">
    <property type="entry name" value="FMN-dependent nitroreductase-like"/>
    <property type="match status" value="1"/>
</dbReference>
<dbReference type="AlphaFoldDB" id="A0A0B7MHF3"/>
<keyword evidence="3 5" id="KW-0560">Oxidoreductase</keyword>
<evidence type="ECO:0000256" key="2">
    <source>
        <dbReference type="ARBA" id="ARBA00022643"/>
    </source>
</evidence>
<evidence type="ECO:0000256" key="1">
    <source>
        <dbReference type="ARBA" id="ARBA00022630"/>
    </source>
</evidence>
<accession>A0A0B7MHF3</accession>
<dbReference type="Gene3D" id="3.40.109.10">
    <property type="entry name" value="NADH Oxidase"/>
    <property type="match status" value="1"/>
</dbReference>
<dbReference type="OrthoDB" id="9812105at2"/>
<dbReference type="InterPro" id="IPR000415">
    <property type="entry name" value="Nitroreductase-like"/>
</dbReference>
<evidence type="ECO:0000313" key="5">
    <source>
        <dbReference type="EMBL" id="CEO87643.1"/>
    </source>
</evidence>
<dbReference type="InterPro" id="IPR029479">
    <property type="entry name" value="Nitroreductase"/>
</dbReference>
<dbReference type="GO" id="GO:0016491">
    <property type="term" value="F:oxidoreductase activity"/>
    <property type="evidence" value="ECO:0007669"/>
    <property type="project" value="UniProtKB-KW"/>
</dbReference>
<keyword evidence="1" id="KW-0285">Flavoprotein</keyword>
<protein>
    <submittedName>
        <fullName evidence="5">Putative NADH dehydrogenase/NAD(P)H nitroreductase</fullName>
        <ecNumber evidence="5">1.-.-.-</ecNumber>
    </submittedName>
</protein>
<keyword evidence="6" id="KW-1185">Reference proteome</keyword>
<dbReference type="InterPro" id="IPR050627">
    <property type="entry name" value="Nitroreductase/BluB"/>
</dbReference>
<dbReference type="Pfam" id="PF00881">
    <property type="entry name" value="Nitroreductase"/>
    <property type="match status" value="2"/>
</dbReference>
<dbReference type="EC" id="1.-.-.-" evidence="5"/>
<dbReference type="EMBL" id="CDRZ01000020">
    <property type="protein sequence ID" value="CEO87643.1"/>
    <property type="molecule type" value="Genomic_DNA"/>
</dbReference>
<dbReference type="Proteomes" id="UP000046155">
    <property type="component" value="Unassembled WGS sequence"/>
</dbReference>
<dbReference type="PANTHER" id="PTHR23026">
    <property type="entry name" value="NADPH NITROREDUCTASE"/>
    <property type="match status" value="1"/>
</dbReference>
<evidence type="ECO:0000259" key="4">
    <source>
        <dbReference type="Pfam" id="PF00881"/>
    </source>
</evidence>
<name>A0A0B7MHF3_9FIRM</name>
<sequence>MDAMEAIFTRRSIRRYAAEPVPEDVVKQLLEAAMYAPSAHNQQPWQFVVIQDRQTLDRMPDFHPYSTMLKSAPLAILVCGDSSCLKSPYFWPQDCAAATQNILLAARALGLGTVWMGVYPKEPLIDGMRTLFGMPEQIIPFSLIAVGYPAEEKPRPDRFDEQRIHYDRW</sequence>
<organism evidence="5 6">
    <name type="scientific">Syntrophaceticus schinkii</name>
    <dbReference type="NCBI Taxonomy" id="499207"/>
    <lineage>
        <taxon>Bacteria</taxon>
        <taxon>Bacillati</taxon>
        <taxon>Bacillota</taxon>
        <taxon>Clostridia</taxon>
        <taxon>Thermoanaerobacterales</taxon>
        <taxon>Thermoanaerobacterales Family III. Incertae Sedis</taxon>
        <taxon>Syntrophaceticus</taxon>
    </lineage>
</organism>
<evidence type="ECO:0000313" key="6">
    <source>
        <dbReference type="Proteomes" id="UP000046155"/>
    </source>
</evidence>
<proteinExistence type="predicted"/>